<proteinExistence type="predicted"/>
<dbReference type="SUPFAM" id="SSF48371">
    <property type="entry name" value="ARM repeat"/>
    <property type="match status" value="2"/>
</dbReference>
<protein>
    <recommendedName>
        <fullName evidence="3">Dopey N-terminal domain-containing protein</fullName>
    </recommendedName>
</protein>
<sequence length="1770" mass="201364">MSNPSAEKIINDICMQWYSTLALNICHSLETDSKTLEAKIPSLSGGSNSAEAVDKLKKATKIMDLYKPQVVKQMLHALNCTLLDFALDPRFPKIFSSIVTSMHALFTLPYSGTAKVKALHTDHVLQNEKLTPFEELEVYVFKFLSHILTTASSDSQSSYVRQIQSNVIPIIFRFLEHDQPNGVRTAAGQIASALSVSPQHCTSMIELFWTRFEKCKKDEDFRNFSSLIDGITNLSLSLETPEYQKVSVGFFKSFLDHAKKIERGVLRLKFLEALTVIIKNLNTSDRAAGSNEYTKQLNDVWVLINKWSSKAKHTPFCYTFLQSMLTNTFPSFFVAQHGQGFLDMIIKYSKNEPEQSLNLLVEWMKSVPNEYVKNADFQTNMKNTIFPFLFPMNKDNVSRSLKYKSINYIDQLVEIVAQVAIKQNEIYIEFINSIFNVPTPQGSQDAESMRKIKMICIKSIAHLAQTNPKALVPIADRLNQYTEPILFQKGTPEFENVLPAFPQVMPKDNNKVKQIIDALYEYSFPTSEEISPENSLRSASFSSLSYYLEENVSLDKNLNLPVSFITKSVKGLALQPILTTLNNLSYLLKLADIISKNLSKSIPDFQKIKNNSASSSAAEIKNMLTTVYHETFPLLISPDKSSRDIVQEFIIMFNSDVFQNLAKIAFDGDENNFSLPNFISQIPPEVDIIKKLPEIPKESKAAASDYFDYLLRFWKTNDQKIDPTLVPRICIALSYLCCEPNQSTQQFYLVMLNKLKQNPTSQEFLLMMQQLSPELLTPLCQEFSNYMSKNNLSQKNFWPQIVIFYSALSNRPEFKELLTKSDFDTFMKLFIGMLWRSADERQNTISLTEKALKTTSTYIDNQETKKILDDVDSTDFITYIVKNGIITADDGKNIPSTAVDVILSTLHRIFSYTKIPSVEDFIILRGYLTSISLAYQTDERIQLLVCQVLSDILCLNPNQLKPIFEIIFSKDENLSSHAILAIGNAYQAHDDFGELYEDGHATIFATTILHIANEKIKPRQAAFKLMCLMLTRKNDIFTTAAPLDLMMPLTSPSPTGYQIQSHQFGEFASTAIKPESALTAFRLIADEMNHMTQNPKPLLDSLVDISPILAQAQPLKDVILTLIRISSQCDNNNIGIAVSNKNLWVNFSKAIKNTNNEDNSNTLLQTIFEYGTSQEDIKSMASQLSVTALSYIFLIFPEKTTSFLLPQLLDQYKVKMAPLDNLNEFFENAKLTFSPTKQQIISANALSQIFLMIEDNQQFKSLFSAEYTNLLIVSIFIRSEEMYNIGTFHPLLESFLDAALFRFSDSTDKFSTNLKALQEANLITRATTIDPQYRIITEEGSSSLLAYDEIAIQTLIFLFTMNIDPSFHEKFFGILLALAFQIDPDNERTSEPFLILMHIGTKMTTISLFYIILYTLYCVRTNKTQMLDCVVDCVRSHLLSDVLDVDDFETEAMPIIIVFILYLSMKLKQSQSLHIMKVLYEIINQVIERLSNSEDGLRVFNKVVKYLDKFNGDEYIASIMTKFIFDLKSFGDTSCEEIIKCLAALSKIYNTDDNWCALLADLTDGARYFIGECGGKMAERVLPNREFKTPEEFANHIYQTYKKDEKSENKLNFVISYICNILCTSASLDLNKESAVLIMLQAIVQHEQYQSTQALTENLIKFLSLISTSCDEKYKMIAAPLVISLVTKSKDHLQPECYSYIAMKPKFQTLKMKQYNSFKTVDRTLVDPSSLPQFSFFNISGIEKTVISDLWDFVASEIDVDDNDVRYITP</sequence>
<dbReference type="Proteomes" id="UP001470230">
    <property type="component" value="Unassembled WGS sequence"/>
</dbReference>
<accession>A0ABR2KGD5</accession>
<keyword evidence="2" id="KW-1185">Reference proteome</keyword>
<organism evidence="1 2">
    <name type="scientific">Tritrichomonas musculus</name>
    <dbReference type="NCBI Taxonomy" id="1915356"/>
    <lineage>
        <taxon>Eukaryota</taxon>
        <taxon>Metamonada</taxon>
        <taxon>Parabasalia</taxon>
        <taxon>Tritrichomonadida</taxon>
        <taxon>Tritrichomonadidae</taxon>
        <taxon>Tritrichomonas</taxon>
    </lineage>
</organism>
<name>A0ABR2KGD5_9EUKA</name>
<evidence type="ECO:0000313" key="1">
    <source>
        <dbReference type="EMBL" id="KAK8890213.1"/>
    </source>
</evidence>
<evidence type="ECO:0000313" key="2">
    <source>
        <dbReference type="Proteomes" id="UP001470230"/>
    </source>
</evidence>
<evidence type="ECO:0008006" key="3">
    <source>
        <dbReference type="Google" id="ProtNLM"/>
    </source>
</evidence>
<gene>
    <name evidence="1" type="ORF">M9Y10_034984</name>
</gene>
<reference evidence="1 2" key="1">
    <citation type="submission" date="2024-04" db="EMBL/GenBank/DDBJ databases">
        <title>Tritrichomonas musculus Genome.</title>
        <authorList>
            <person name="Alves-Ferreira E."/>
            <person name="Grigg M."/>
            <person name="Lorenzi H."/>
            <person name="Galac M."/>
        </authorList>
    </citation>
    <scope>NUCLEOTIDE SEQUENCE [LARGE SCALE GENOMIC DNA]</scope>
    <source>
        <strain evidence="1 2">EAF2021</strain>
    </source>
</reference>
<comment type="caution">
    <text evidence="1">The sequence shown here is derived from an EMBL/GenBank/DDBJ whole genome shotgun (WGS) entry which is preliminary data.</text>
</comment>
<dbReference type="EMBL" id="JAPFFF010000005">
    <property type="protein sequence ID" value="KAK8890213.1"/>
    <property type="molecule type" value="Genomic_DNA"/>
</dbReference>
<dbReference type="InterPro" id="IPR016024">
    <property type="entry name" value="ARM-type_fold"/>
</dbReference>